<evidence type="ECO:0000256" key="1">
    <source>
        <dbReference type="SAM" id="MobiDB-lite"/>
    </source>
</evidence>
<feature type="compositionally biased region" description="Basic and acidic residues" evidence="1">
    <location>
        <begin position="18"/>
        <end position="28"/>
    </location>
</feature>
<dbReference type="InterPro" id="IPR058373">
    <property type="entry name" value="DUF8060"/>
</dbReference>
<dbReference type="Proteomes" id="UP000015381">
    <property type="component" value="Chromosome I"/>
</dbReference>
<evidence type="ECO:0000256" key="2">
    <source>
        <dbReference type="SAM" id="Phobius"/>
    </source>
</evidence>
<sequence>MTNQTATESGGDAQTSETSHEDTRDIERTGSSVTRKGRVVEYVELGALAVLALLGVVAVFGAYASGLSAVDTWVADEYRSVFRTVFNLVVLGVVGIGMSILLRRRFGY</sequence>
<dbReference type="HOGENOM" id="CLU_159079_1_0_2"/>
<dbReference type="Pfam" id="PF26256">
    <property type="entry name" value="DUF8060"/>
    <property type="match status" value="1"/>
</dbReference>
<feature type="domain" description="DUF8060" evidence="3">
    <location>
        <begin position="4"/>
        <end position="105"/>
    </location>
</feature>
<evidence type="ECO:0000313" key="4">
    <source>
        <dbReference type="EMBL" id="CCQ32488.1"/>
    </source>
</evidence>
<keyword evidence="2" id="KW-1133">Transmembrane helix</keyword>
<accession>F7PH71</accession>
<dbReference type="eggNOG" id="arCOG03925">
    <property type="taxonomic scope" value="Archaea"/>
</dbReference>
<gene>
    <name evidence="5" type="ORF">HLRTI_002347</name>
    <name evidence="4" type="ORF">HTIA_0339</name>
</gene>
<feature type="transmembrane region" description="Helical" evidence="2">
    <location>
        <begin position="84"/>
        <end position="102"/>
    </location>
</feature>
<dbReference type="AlphaFoldDB" id="F7PH71"/>
<reference evidence="5 6" key="2">
    <citation type="journal article" date="2013" name="PLoS ONE">
        <title>INDIGO - INtegrated Data Warehouse of MIcrobial GenOmes with Examples from the Red Sea Extremophiles.</title>
        <authorList>
            <person name="Alam I."/>
            <person name="Antunes A."/>
            <person name="Kamau A.A."/>
            <person name="Ba Alawi W."/>
            <person name="Kalkatawi M."/>
            <person name="Stingl U."/>
            <person name="Bajic V.B."/>
        </authorList>
    </citation>
    <scope>NUCLEOTIDE SEQUENCE [LARGE SCALE GENOMIC DNA]</scope>
    <source>
        <strain evidence="5 6">SARL4B</strain>
    </source>
</reference>
<dbReference type="OrthoDB" id="307104at2157"/>
<reference evidence="5 6" key="1">
    <citation type="journal article" date="2011" name="J. Bacteriol.">
        <title>Genome sequence of Halorhabdus tiamatea, the first archaeon isolated from a deep-sea anoxic brine lake.</title>
        <authorList>
            <person name="Antunes A."/>
            <person name="Alam I."/>
            <person name="Bajic V.B."/>
            <person name="Stingl U."/>
        </authorList>
    </citation>
    <scope>NUCLEOTIDE SEQUENCE [LARGE SCALE GENOMIC DNA]</scope>
    <source>
        <strain evidence="5 6">SARL4B</strain>
    </source>
</reference>
<name>F7PH71_9EURY</name>
<dbReference type="EMBL" id="AFNT02000028">
    <property type="protein sequence ID" value="ERJ05624.1"/>
    <property type="molecule type" value="Genomic_DNA"/>
</dbReference>
<dbReference type="Proteomes" id="UP000003861">
    <property type="component" value="Unassembled WGS sequence"/>
</dbReference>
<reference evidence="4 7" key="3">
    <citation type="journal article" date="2014" name="Environ. Microbiol.">
        <title>Halorhabdus tiamatea: proteogenomics and glycosidase activity measurements identify the first cultivated euryarchaeon from a deep-sea anoxic brine lake as potential polysaccharide degrader.</title>
        <authorList>
            <person name="Werner J."/>
            <person name="Ferrer M."/>
            <person name="Michel G."/>
            <person name="Mann A.J."/>
            <person name="Huang S."/>
            <person name="Juarez S."/>
            <person name="Ciordia S."/>
            <person name="Albar J.P."/>
            <person name="Alcaide M."/>
            <person name="La Cono V."/>
            <person name="Yakimov M.M."/>
            <person name="Antunes A."/>
            <person name="Taborda M."/>
            <person name="Da Costa M.S."/>
            <person name="Amann R.I."/>
            <person name="Gloeckner F.O."/>
            <person name="Golyshina O.V."/>
            <person name="Golyshin P.N."/>
            <person name="Teeling H."/>
        </authorList>
    </citation>
    <scope>NUCLEOTIDE SEQUENCE [LARGE SCALE GENOMIC DNA]</scope>
    <source>
        <strain evidence="7">SARL4B</strain>
        <strain evidence="4">Type strain: SARL4B</strain>
    </source>
</reference>
<dbReference type="RefSeq" id="WP_008524692.1">
    <property type="nucleotide sequence ID" value="NC_021921.1"/>
</dbReference>
<dbReference type="KEGG" id="hti:HTIA_0339"/>
<proteinExistence type="predicted"/>
<dbReference type="STRING" id="1033806.HTIA_0339"/>
<feature type="region of interest" description="Disordered" evidence="1">
    <location>
        <begin position="1"/>
        <end position="32"/>
    </location>
</feature>
<evidence type="ECO:0000259" key="3">
    <source>
        <dbReference type="Pfam" id="PF26256"/>
    </source>
</evidence>
<evidence type="ECO:0000313" key="5">
    <source>
        <dbReference type="EMBL" id="ERJ05624.1"/>
    </source>
</evidence>
<evidence type="ECO:0000313" key="6">
    <source>
        <dbReference type="Proteomes" id="UP000003861"/>
    </source>
</evidence>
<dbReference type="EMBL" id="HF571520">
    <property type="protein sequence ID" value="CCQ32488.1"/>
    <property type="molecule type" value="Genomic_DNA"/>
</dbReference>
<keyword evidence="2" id="KW-0812">Transmembrane</keyword>
<organism evidence="5 6">
    <name type="scientific">Halorhabdus tiamatea SARL4B</name>
    <dbReference type="NCBI Taxonomy" id="1033806"/>
    <lineage>
        <taxon>Archaea</taxon>
        <taxon>Methanobacteriati</taxon>
        <taxon>Methanobacteriota</taxon>
        <taxon>Stenosarchaea group</taxon>
        <taxon>Halobacteria</taxon>
        <taxon>Halobacteriales</taxon>
        <taxon>Haloarculaceae</taxon>
        <taxon>Halorhabdus</taxon>
    </lineage>
</organism>
<keyword evidence="2" id="KW-0472">Membrane</keyword>
<keyword evidence="7" id="KW-1185">Reference proteome</keyword>
<evidence type="ECO:0000313" key="7">
    <source>
        <dbReference type="Proteomes" id="UP000015381"/>
    </source>
</evidence>
<protein>
    <recommendedName>
        <fullName evidence="3">DUF8060 domain-containing protein</fullName>
    </recommendedName>
</protein>
<feature type="compositionally biased region" description="Polar residues" evidence="1">
    <location>
        <begin position="1"/>
        <end position="17"/>
    </location>
</feature>
<feature type="transmembrane region" description="Helical" evidence="2">
    <location>
        <begin position="45"/>
        <end position="64"/>
    </location>
</feature>
<dbReference type="GeneID" id="25120749"/>